<name>A0A9P1CBA6_9DINO</name>
<feature type="transmembrane region" description="Helical" evidence="2">
    <location>
        <begin position="224"/>
        <end position="240"/>
    </location>
</feature>
<dbReference type="EMBL" id="CAMXCT020001268">
    <property type="protein sequence ID" value="CAL1141829.1"/>
    <property type="molecule type" value="Genomic_DNA"/>
</dbReference>
<keyword evidence="2" id="KW-1133">Transmembrane helix</keyword>
<keyword evidence="7" id="KW-1185">Reference proteome</keyword>
<sequence length="241" mass="26046">MASEADAFIKKVSSAGDDYYRILGVEKGASDDEIKKAYRKLALRLHPDKCKEPGAEEAFKKVGEAASVLTDADKRRKYDQFGADALRGGGGGGGADFSPEDLFEAFFGGGLHPGMAGGQTFMRTGPGTFVFTSGGPGNFHFASRPGMRRRHAGERQEEEQEAEQSLPPWAAPLQAIAASLGPLLPIVIIGVFFVIMSVMSLLMQILVQRMIYILPVVYLTDGRTRIFMILTIVLASMLGIL</sequence>
<evidence type="ECO:0000313" key="6">
    <source>
        <dbReference type="EMBL" id="CAL4775766.1"/>
    </source>
</evidence>
<evidence type="ECO:0000313" key="4">
    <source>
        <dbReference type="EMBL" id="CAI3988454.1"/>
    </source>
</evidence>
<proteinExistence type="predicted"/>
<dbReference type="PANTHER" id="PTHR43908">
    <property type="entry name" value="AT29763P-RELATED"/>
    <property type="match status" value="1"/>
</dbReference>
<feature type="region of interest" description="Disordered" evidence="1">
    <location>
        <begin position="142"/>
        <end position="165"/>
    </location>
</feature>
<evidence type="ECO:0000256" key="1">
    <source>
        <dbReference type="SAM" id="MobiDB-lite"/>
    </source>
</evidence>
<dbReference type="InterPro" id="IPR036869">
    <property type="entry name" value="J_dom_sf"/>
</dbReference>
<dbReference type="SMART" id="SM00271">
    <property type="entry name" value="DnaJ"/>
    <property type="match status" value="1"/>
</dbReference>
<reference evidence="4" key="1">
    <citation type="submission" date="2022-10" db="EMBL/GenBank/DDBJ databases">
        <authorList>
            <person name="Chen Y."/>
            <person name="Dougan E. K."/>
            <person name="Chan C."/>
            <person name="Rhodes N."/>
            <person name="Thang M."/>
        </authorList>
    </citation>
    <scope>NUCLEOTIDE SEQUENCE</scope>
</reference>
<accession>A0A9P1CBA6</accession>
<organism evidence="4">
    <name type="scientific">Cladocopium goreaui</name>
    <dbReference type="NCBI Taxonomy" id="2562237"/>
    <lineage>
        <taxon>Eukaryota</taxon>
        <taxon>Sar</taxon>
        <taxon>Alveolata</taxon>
        <taxon>Dinophyceae</taxon>
        <taxon>Suessiales</taxon>
        <taxon>Symbiodiniaceae</taxon>
        <taxon>Cladocopium</taxon>
    </lineage>
</organism>
<dbReference type="OrthoDB" id="10250354at2759"/>
<evidence type="ECO:0000313" key="7">
    <source>
        <dbReference type="Proteomes" id="UP001152797"/>
    </source>
</evidence>
<comment type="caution">
    <text evidence="4">The sequence shown here is derived from an EMBL/GenBank/DDBJ whole genome shotgun (WGS) entry which is preliminary data.</text>
</comment>
<keyword evidence="2" id="KW-0812">Transmembrane</keyword>
<dbReference type="CDD" id="cd06257">
    <property type="entry name" value="DnaJ"/>
    <property type="match status" value="1"/>
</dbReference>
<dbReference type="Gene3D" id="1.10.287.110">
    <property type="entry name" value="DnaJ domain"/>
    <property type="match status" value="1"/>
</dbReference>
<protein>
    <submittedName>
        <fullName evidence="6">DnaJ-like subfamily B member 12</fullName>
    </submittedName>
</protein>
<gene>
    <name evidence="4" type="ORF">C1SCF055_LOCUS15624</name>
</gene>
<dbReference type="AlphaFoldDB" id="A0A9P1CBA6"/>
<feature type="transmembrane region" description="Helical" evidence="2">
    <location>
        <begin position="183"/>
        <end position="203"/>
    </location>
</feature>
<keyword evidence="2" id="KW-0472">Membrane</keyword>
<dbReference type="Pfam" id="PF00226">
    <property type="entry name" value="DnaJ"/>
    <property type="match status" value="1"/>
</dbReference>
<feature type="domain" description="J" evidence="3">
    <location>
        <begin position="18"/>
        <end position="82"/>
    </location>
</feature>
<dbReference type="PRINTS" id="PR00625">
    <property type="entry name" value="JDOMAIN"/>
</dbReference>
<dbReference type="Proteomes" id="UP001152797">
    <property type="component" value="Unassembled WGS sequence"/>
</dbReference>
<dbReference type="SUPFAM" id="SSF46565">
    <property type="entry name" value="Chaperone J-domain"/>
    <property type="match status" value="1"/>
</dbReference>
<dbReference type="EMBL" id="CAMXCT030001268">
    <property type="protein sequence ID" value="CAL4775766.1"/>
    <property type="molecule type" value="Genomic_DNA"/>
</dbReference>
<evidence type="ECO:0000259" key="3">
    <source>
        <dbReference type="PROSITE" id="PS50076"/>
    </source>
</evidence>
<dbReference type="InterPro" id="IPR051100">
    <property type="entry name" value="DnaJ_subfamily_B/C"/>
</dbReference>
<reference evidence="5" key="2">
    <citation type="submission" date="2024-04" db="EMBL/GenBank/DDBJ databases">
        <authorList>
            <person name="Chen Y."/>
            <person name="Shah S."/>
            <person name="Dougan E. K."/>
            <person name="Thang M."/>
            <person name="Chan C."/>
        </authorList>
    </citation>
    <scope>NUCLEOTIDE SEQUENCE [LARGE SCALE GENOMIC DNA]</scope>
</reference>
<evidence type="ECO:0000256" key="2">
    <source>
        <dbReference type="SAM" id="Phobius"/>
    </source>
</evidence>
<dbReference type="EMBL" id="CAMXCT010001268">
    <property type="protein sequence ID" value="CAI3988454.1"/>
    <property type="molecule type" value="Genomic_DNA"/>
</dbReference>
<evidence type="ECO:0000313" key="5">
    <source>
        <dbReference type="EMBL" id="CAL1141829.1"/>
    </source>
</evidence>
<dbReference type="PROSITE" id="PS50076">
    <property type="entry name" value="DNAJ_2"/>
    <property type="match status" value="1"/>
</dbReference>
<dbReference type="InterPro" id="IPR001623">
    <property type="entry name" value="DnaJ_domain"/>
</dbReference>